<dbReference type="InterPro" id="IPR050222">
    <property type="entry name" value="MATE_MdtK"/>
</dbReference>
<evidence type="ECO:0000256" key="5">
    <source>
        <dbReference type="ARBA" id="ARBA00022475"/>
    </source>
</evidence>
<dbReference type="AlphaFoldDB" id="A0A918PJ42"/>
<organism evidence="12 13">
    <name type="scientific">Novosphingobium colocasiae</name>
    <dbReference type="NCBI Taxonomy" id="1256513"/>
    <lineage>
        <taxon>Bacteria</taxon>
        <taxon>Pseudomonadati</taxon>
        <taxon>Pseudomonadota</taxon>
        <taxon>Alphaproteobacteria</taxon>
        <taxon>Sphingomonadales</taxon>
        <taxon>Sphingomonadaceae</taxon>
        <taxon>Novosphingobium</taxon>
    </lineage>
</organism>
<comment type="similarity">
    <text evidence="2">Belongs to the multi antimicrobial extrusion (MATE) (TC 2.A.66.1) family.</text>
</comment>
<feature type="transmembrane region" description="Helical" evidence="11">
    <location>
        <begin position="346"/>
        <end position="363"/>
    </location>
</feature>
<dbReference type="NCBIfam" id="TIGR00797">
    <property type="entry name" value="matE"/>
    <property type="match status" value="1"/>
</dbReference>
<feature type="transmembrane region" description="Helical" evidence="11">
    <location>
        <begin position="375"/>
        <end position="394"/>
    </location>
</feature>
<dbReference type="Pfam" id="PF01554">
    <property type="entry name" value="MatE"/>
    <property type="match status" value="2"/>
</dbReference>
<keyword evidence="13" id="KW-1185">Reference proteome</keyword>
<dbReference type="GO" id="GO:0005886">
    <property type="term" value="C:plasma membrane"/>
    <property type="evidence" value="ECO:0007669"/>
    <property type="project" value="UniProtKB-SubCell"/>
</dbReference>
<dbReference type="GO" id="GO:0042910">
    <property type="term" value="F:xenobiotic transmembrane transporter activity"/>
    <property type="evidence" value="ECO:0007669"/>
    <property type="project" value="InterPro"/>
</dbReference>
<dbReference type="PANTHER" id="PTHR43298:SF2">
    <property type="entry name" value="FMN_FAD EXPORTER YEEO-RELATED"/>
    <property type="match status" value="1"/>
</dbReference>
<keyword evidence="4" id="KW-0050">Antiport</keyword>
<gene>
    <name evidence="12" type="ORF">GCM10011614_26190</name>
</gene>
<comment type="caution">
    <text evidence="12">The sequence shown here is derived from an EMBL/GenBank/DDBJ whole genome shotgun (WGS) entry which is preliminary data.</text>
</comment>
<keyword evidence="7 11" id="KW-1133">Transmembrane helix</keyword>
<dbReference type="PANTHER" id="PTHR43298">
    <property type="entry name" value="MULTIDRUG RESISTANCE PROTEIN NORM-RELATED"/>
    <property type="match status" value="1"/>
</dbReference>
<dbReference type="Proteomes" id="UP000648075">
    <property type="component" value="Unassembled WGS sequence"/>
</dbReference>
<evidence type="ECO:0000256" key="1">
    <source>
        <dbReference type="ARBA" id="ARBA00004429"/>
    </source>
</evidence>
<reference evidence="12" key="2">
    <citation type="submission" date="2020-09" db="EMBL/GenBank/DDBJ databases">
        <authorList>
            <person name="Sun Q."/>
            <person name="Kim S."/>
        </authorList>
    </citation>
    <scope>NUCLEOTIDE SEQUENCE</scope>
    <source>
        <strain evidence="12">KCTC 32255</strain>
    </source>
</reference>
<dbReference type="InterPro" id="IPR002528">
    <property type="entry name" value="MATE_fam"/>
</dbReference>
<feature type="transmembrane region" description="Helical" evidence="11">
    <location>
        <begin position="400"/>
        <end position="425"/>
    </location>
</feature>
<dbReference type="CDD" id="cd13136">
    <property type="entry name" value="MATE_DinF_like"/>
    <property type="match status" value="1"/>
</dbReference>
<evidence type="ECO:0000313" key="12">
    <source>
        <dbReference type="EMBL" id="GGZ09914.1"/>
    </source>
</evidence>
<name>A0A918PJ42_9SPHN</name>
<protein>
    <recommendedName>
        <fullName evidence="10">Multidrug-efflux transporter</fullName>
    </recommendedName>
</protein>
<sequence length="442" mass="46469">MVWTIAVPAMLTNLATALFGLADMWTIGRLGDAAAQGGVELGAKYMFGLLGVFNFLRTSTVALTAQAVGGGDREMQAATLARAFVVALGIGALLVLAMPLSIPFGLGLLAAGGAVHDHAQQYIEIRYWAAPAWLVNCALTGWLIGQRRVRAVLVVEVSANVLHIALDLLFVIGLHFGVAGVAMATLCSELLKFAALAGIVLCRPEGRAALGLAARRATWHRRALLRLFSLNRDLFLRTVLMTLGLLLFARVGAQQGATTLAANGILFQLLMLSTLILDGFESAAQVLCGEALGARSRDRFLAVLRATMLRAAIVALALAAIYALAGGWLAALFSTDPAVVAQCMRYVGWVAVLTVVGVVSYVFDGVFVGAGWTRAMLLTMMLALLAYLAMLWLVEPFGNAGLWAAYGVMLLLRGGGQAVALPALIRSSFGGRPTFSAAGTPG</sequence>
<keyword evidence="9 11" id="KW-0472">Membrane</keyword>
<feature type="transmembrane region" description="Helical" evidence="11">
    <location>
        <begin position="125"/>
        <end position="144"/>
    </location>
</feature>
<keyword evidence="8" id="KW-0406">Ion transport</keyword>
<evidence type="ECO:0000256" key="9">
    <source>
        <dbReference type="ARBA" id="ARBA00023136"/>
    </source>
</evidence>
<feature type="transmembrane region" description="Helical" evidence="11">
    <location>
        <begin position="83"/>
        <end position="105"/>
    </location>
</feature>
<dbReference type="InterPro" id="IPR044644">
    <property type="entry name" value="DinF-like"/>
</dbReference>
<comment type="subcellular location">
    <subcellularLocation>
        <location evidence="1">Cell inner membrane</location>
        <topology evidence="1">Multi-pass membrane protein</topology>
    </subcellularLocation>
</comment>
<evidence type="ECO:0000313" key="13">
    <source>
        <dbReference type="Proteomes" id="UP000648075"/>
    </source>
</evidence>
<keyword evidence="6 11" id="KW-0812">Transmembrane</keyword>
<reference evidence="12" key="1">
    <citation type="journal article" date="2014" name="Int. J. Syst. Evol. Microbiol.">
        <title>Complete genome sequence of Corynebacterium casei LMG S-19264T (=DSM 44701T), isolated from a smear-ripened cheese.</title>
        <authorList>
            <consortium name="US DOE Joint Genome Institute (JGI-PGF)"/>
            <person name="Walter F."/>
            <person name="Albersmeier A."/>
            <person name="Kalinowski J."/>
            <person name="Ruckert C."/>
        </authorList>
    </citation>
    <scope>NUCLEOTIDE SEQUENCE</scope>
    <source>
        <strain evidence="12">KCTC 32255</strain>
    </source>
</reference>
<dbReference type="GO" id="GO:0006811">
    <property type="term" value="P:monoatomic ion transport"/>
    <property type="evidence" value="ECO:0007669"/>
    <property type="project" value="UniProtKB-KW"/>
</dbReference>
<accession>A0A918PJ42</accession>
<evidence type="ECO:0000256" key="3">
    <source>
        <dbReference type="ARBA" id="ARBA00022448"/>
    </source>
</evidence>
<evidence type="ECO:0000256" key="10">
    <source>
        <dbReference type="ARBA" id="ARBA00031636"/>
    </source>
</evidence>
<dbReference type="EMBL" id="BMZA01000010">
    <property type="protein sequence ID" value="GGZ09914.1"/>
    <property type="molecule type" value="Genomic_DNA"/>
</dbReference>
<evidence type="ECO:0000256" key="4">
    <source>
        <dbReference type="ARBA" id="ARBA00022449"/>
    </source>
</evidence>
<evidence type="ECO:0000256" key="7">
    <source>
        <dbReference type="ARBA" id="ARBA00022989"/>
    </source>
</evidence>
<evidence type="ECO:0000256" key="2">
    <source>
        <dbReference type="ARBA" id="ARBA00010199"/>
    </source>
</evidence>
<dbReference type="InterPro" id="IPR048279">
    <property type="entry name" value="MdtK-like"/>
</dbReference>
<feature type="transmembrane region" description="Helical" evidence="11">
    <location>
        <begin position="164"/>
        <end position="184"/>
    </location>
</feature>
<proteinExistence type="inferred from homology"/>
<evidence type="ECO:0000256" key="11">
    <source>
        <dbReference type="SAM" id="Phobius"/>
    </source>
</evidence>
<evidence type="ECO:0000256" key="6">
    <source>
        <dbReference type="ARBA" id="ARBA00022692"/>
    </source>
</evidence>
<dbReference type="PIRSF" id="PIRSF006603">
    <property type="entry name" value="DinF"/>
    <property type="match status" value="1"/>
</dbReference>
<keyword evidence="3" id="KW-0813">Transport</keyword>
<evidence type="ECO:0000256" key="8">
    <source>
        <dbReference type="ARBA" id="ARBA00023065"/>
    </source>
</evidence>
<dbReference type="GO" id="GO:0015297">
    <property type="term" value="F:antiporter activity"/>
    <property type="evidence" value="ECO:0007669"/>
    <property type="project" value="UniProtKB-KW"/>
</dbReference>
<feature type="transmembrane region" description="Helical" evidence="11">
    <location>
        <begin position="265"/>
        <end position="288"/>
    </location>
</feature>
<feature type="transmembrane region" description="Helical" evidence="11">
    <location>
        <begin position="309"/>
        <end position="334"/>
    </location>
</feature>
<keyword evidence="5" id="KW-1003">Cell membrane</keyword>
<feature type="transmembrane region" description="Helical" evidence="11">
    <location>
        <begin position="234"/>
        <end position="253"/>
    </location>
</feature>